<feature type="region of interest" description="Disordered" evidence="1">
    <location>
        <begin position="227"/>
        <end position="269"/>
    </location>
</feature>
<feature type="compositionally biased region" description="Acidic residues" evidence="1">
    <location>
        <begin position="29"/>
        <end position="39"/>
    </location>
</feature>
<evidence type="ECO:0000313" key="4">
    <source>
        <dbReference type="Proteomes" id="UP001521222"/>
    </source>
</evidence>
<evidence type="ECO:0000256" key="2">
    <source>
        <dbReference type="SAM" id="SignalP"/>
    </source>
</evidence>
<feature type="signal peptide" evidence="2">
    <location>
        <begin position="1"/>
        <end position="17"/>
    </location>
</feature>
<feature type="region of interest" description="Disordered" evidence="1">
    <location>
        <begin position="362"/>
        <end position="383"/>
    </location>
</feature>
<dbReference type="EMBL" id="JAKIXB020000023">
    <property type="protein sequence ID" value="KAL1598340.1"/>
    <property type="molecule type" value="Genomic_DNA"/>
</dbReference>
<keyword evidence="4" id="KW-1185">Reference proteome</keyword>
<accession>A0ABR3R1P2</accession>
<organism evidence="3 4">
    <name type="scientific">Nothophoma quercina</name>
    <dbReference type="NCBI Taxonomy" id="749835"/>
    <lineage>
        <taxon>Eukaryota</taxon>
        <taxon>Fungi</taxon>
        <taxon>Dikarya</taxon>
        <taxon>Ascomycota</taxon>
        <taxon>Pezizomycotina</taxon>
        <taxon>Dothideomycetes</taxon>
        <taxon>Pleosporomycetidae</taxon>
        <taxon>Pleosporales</taxon>
        <taxon>Pleosporineae</taxon>
        <taxon>Didymellaceae</taxon>
        <taxon>Nothophoma</taxon>
    </lineage>
</organism>
<gene>
    <name evidence="3" type="ORF">SLS59_007024</name>
</gene>
<dbReference type="Proteomes" id="UP001521222">
    <property type="component" value="Unassembled WGS sequence"/>
</dbReference>
<reference evidence="3 4" key="1">
    <citation type="submission" date="2024-02" db="EMBL/GenBank/DDBJ databases">
        <title>De novo assembly and annotation of 12 fungi associated with fruit tree decline syndrome in Ontario, Canada.</title>
        <authorList>
            <person name="Sulman M."/>
            <person name="Ellouze W."/>
            <person name="Ilyukhin E."/>
        </authorList>
    </citation>
    <scope>NUCLEOTIDE SEQUENCE [LARGE SCALE GENOMIC DNA]</scope>
    <source>
        <strain evidence="3 4">M97-236</strain>
    </source>
</reference>
<feature type="region of interest" description="Disordered" evidence="1">
    <location>
        <begin position="26"/>
        <end position="73"/>
    </location>
</feature>
<sequence>MLTYWVPLVFTVTVATAGLAAWVWSERRDDEDESSEDDNLSYGEESDRKTPRGTNGGNAPLNRDNTGLSQGVVPQDDLMSRVQGVIRRTPSPQQVFDTVSKKTAAGWAAAGAALASIREEDKDDAYGDHNRWSEEAAIRRNVEAQSAQSSTAVDEQARAFAASVRSGGNAGGKRKTVVLVVSAESLMDSHDDDGSYRSENATILSHLSDTDFSKTKLFVLIYSPTLRSRPGSRSQSRDRSSPLGSSYSAISTPARTPGEELTSIDPQPDHQVYTPALSARSSDTLLWNTLHSQALRLVENPAMVMPFSTPSGFVHMLRHLGPDLVYLVDALSGVEGRNVQDIKRWVGQTVVVVGSDGTGLGGLVDTDDEAPGRGKGRASEHHDSKWWERADMVGLGKGVEVVDASRFEDDYERRVGGRE</sequence>
<keyword evidence="2" id="KW-0732">Signal</keyword>
<comment type="caution">
    <text evidence="3">The sequence shown here is derived from an EMBL/GenBank/DDBJ whole genome shotgun (WGS) entry which is preliminary data.</text>
</comment>
<evidence type="ECO:0000313" key="3">
    <source>
        <dbReference type="EMBL" id="KAL1598340.1"/>
    </source>
</evidence>
<evidence type="ECO:0000256" key="1">
    <source>
        <dbReference type="SAM" id="MobiDB-lite"/>
    </source>
</evidence>
<feature type="chain" id="PRO_5046067283" description="Peroxin 22-like protein" evidence="2">
    <location>
        <begin position="18"/>
        <end position="419"/>
    </location>
</feature>
<feature type="compositionally biased region" description="Polar residues" evidence="1">
    <location>
        <begin position="242"/>
        <end position="254"/>
    </location>
</feature>
<name>A0ABR3R1P2_9PLEO</name>
<evidence type="ECO:0008006" key="5">
    <source>
        <dbReference type="Google" id="ProtNLM"/>
    </source>
</evidence>
<proteinExistence type="predicted"/>
<protein>
    <recommendedName>
        <fullName evidence="5">Peroxin 22-like protein</fullName>
    </recommendedName>
</protein>